<dbReference type="Gene3D" id="3.40.630.30">
    <property type="match status" value="1"/>
</dbReference>
<dbReference type="PROSITE" id="PS51186">
    <property type="entry name" value="GNAT"/>
    <property type="match status" value="1"/>
</dbReference>
<evidence type="ECO:0000313" key="5">
    <source>
        <dbReference type="Proteomes" id="UP001228905"/>
    </source>
</evidence>
<dbReference type="Pfam" id="PF13508">
    <property type="entry name" value="Acetyltransf_7"/>
    <property type="match status" value="1"/>
</dbReference>
<keyword evidence="2" id="KW-0012">Acyltransferase</keyword>
<dbReference type="InterPro" id="IPR000182">
    <property type="entry name" value="GNAT_dom"/>
</dbReference>
<feature type="domain" description="N-acetyltransferase" evidence="3">
    <location>
        <begin position="1"/>
        <end position="144"/>
    </location>
</feature>
<sequence>MTFRPATPADTVVLRQMMATSNGYDRPAARAMIERFSAGWVVPEMGHEIWLLEENGEAAGFYQLIPHGRDQELDLFFTADAFQGRGVGRRLFEHMLERAGLLSAETVIIKSNPEAADFYRRMGAIDIGVDPPGQEITWERPTLARPL</sequence>
<name>A0ABU0IQH7_9CAUL</name>
<dbReference type="InterPro" id="IPR050832">
    <property type="entry name" value="Bact_Acetyltransf"/>
</dbReference>
<evidence type="ECO:0000259" key="3">
    <source>
        <dbReference type="PROSITE" id="PS51186"/>
    </source>
</evidence>
<dbReference type="InterPro" id="IPR016181">
    <property type="entry name" value="Acyl_CoA_acyltransferase"/>
</dbReference>
<keyword evidence="5" id="KW-1185">Reference proteome</keyword>
<reference evidence="4 5" key="1">
    <citation type="submission" date="2023-07" db="EMBL/GenBank/DDBJ databases">
        <title>Genomic Encyclopedia of Type Strains, Phase IV (KMG-IV): sequencing the most valuable type-strain genomes for metagenomic binning, comparative biology and taxonomic classification.</title>
        <authorList>
            <person name="Goeker M."/>
        </authorList>
    </citation>
    <scope>NUCLEOTIDE SEQUENCE [LARGE SCALE GENOMIC DNA]</scope>
    <source>
        <strain evidence="4 5">DSM 18695</strain>
    </source>
</reference>
<dbReference type="EMBL" id="JAUSVS010000001">
    <property type="protein sequence ID" value="MDQ0463202.1"/>
    <property type="molecule type" value="Genomic_DNA"/>
</dbReference>
<organism evidence="4 5">
    <name type="scientific">Caulobacter ginsengisoli</name>
    <dbReference type="NCBI Taxonomy" id="400775"/>
    <lineage>
        <taxon>Bacteria</taxon>
        <taxon>Pseudomonadati</taxon>
        <taxon>Pseudomonadota</taxon>
        <taxon>Alphaproteobacteria</taxon>
        <taxon>Caulobacterales</taxon>
        <taxon>Caulobacteraceae</taxon>
        <taxon>Caulobacter</taxon>
    </lineage>
</organism>
<evidence type="ECO:0000256" key="1">
    <source>
        <dbReference type="ARBA" id="ARBA00022679"/>
    </source>
</evidence>
<protein>
    <submittedName>
        <fullName evidence="4">GNAT superfamily N-acetyltransferase</fullName>
    </submittedName>
</protein>
<accession>A0ABU0IQH7</accession>
<dbReference type="PANTHER" id="PTHR43877">
    <property type="entry name" value="AMINOALKYLPHOSPHONATE N-ACETYLTRANSFERASE-RELATED-RELATED"/>
    <property type="match status" value="1"/>
</dbReference>
<evidence type="ECO:0000313" key="4">
    <source>
        <dbReference type="EMBL" id="MDQ0463202.1"/>
    </source>
</evidence>
<keyword evidence="1" id="KW-0808">Transferase</keyword>
<gene>
    <name evidence="4" type="ORF">QO010_000950</name>
</gene>
<comment type="caution">
    <text evidence="4">The sequence shown here is derived from an EMBL/GenBank/DDBJ whole genome shotgun (WGS) entry which is preliminary data.</text>
</comment>
<dbReference type="CDD" id="cd04301">
    <property type="entry name" value="NAT_SF"/>
    <property type="match status" value="1"/>
</dbReference>
<evidence type="ECO:0000256" key="2">
    <source>
        <dbReference type="ARBA" id="ARBA00023315"/>
    </source>
</evidence>
<dbReference type="Proteomes" id="UP001228905">
    <property type="component" value="Unassembled WGS sequence"/>
</dbReference>
<dbReference type="SUPFAM" id="SSF55729">
    <property type="entry name" value="Acyl-CoA N-acyltransferases (Nat)"/>
    <property type="match status" value="1"/>
</dbReference>
<proteinExistence type="predicted"/>